<organism evidence="1 2">
    <name type="scientific">Brachionus plicatilis</name>
    <name type="common">Marine rotifer</name>
    <name type="synonym">Brachionus muelleri</name>
    <dbReference type="NCBI Taxonomy" id="10195"/>
    <lineage>
        <taxon>Eukaryota</taxon>
        <taxon>Metazoa</taxon>
        <taxon>Spiralia</taxon>
        <taxon>Gnathifera</taxon>
        <taxon>Rotifera</taxon>
        <taxon>Eurotatoria</taxon>
        <taxon>Monogononta</taxon>
        <taxon>Pseudotrocha</taxon>
        <taxon>Ploima</taxon>
        <taxon>Brachionidae</taxon>
        <taxon>Brachionus</taxon>
    </lineage>
</organism>
<dbReference type="Proteomes" id="UP000276133">
    <property type="component" value="Unassembled WGS sequence"/>
</dbReference>
<protein>
    <submittedName>
        <fullName evidence="1">Uncharacterized protein</fullName>
    </submittedName>
</protein>
<gene>
    <name evidence="1" type="ORF">BpHYR1_052480</name>
</gene>
<keyword evidence="2" id="KW-1185">Reference proteome</keyword>
<feature type="non-terminal residue" evidence="1">
    <location>
        <position position="1"/>
    </location>
</feature>
<accession>A0A3M7Q0S1</accession>
<evidence type="ECO:0000313" key="1">
    <source>
        <dbReference type="EMBL" id="RNA04595.1"/>
    </source>
</evidence>
<proteinExistence type="predicted"/>
<evidence type="ECO:0000313" key="2">
    <source>
        <dbReference type="Proteomes" id="UP000276133"/>
    </source>
</evidence>
<comment type="caution">
    <text evidence="1">The sequence shown here is derived from an EMBL/GenBank/DDBJ whole genome shotgun (WGS) entry which is preliminary data.</text>
</comment>
<dbReference type="AlphaFoldDB" id="A0A3M7Q0S1"/>
<name>A0A3M7Q0S1_BRAPC</name>
<dbReference type="EMBL" id="REGN01008031">
    <property type="protein sequence ID" value="RNA04595.1"/>
    <property type="molecule type" value="Genomic_DNA"/>
</dbReference>
<reference evidence="1 2" key="1">
    <citation type="journal article" date="2018" name="Sci. Rep.">
        <title>Genomic signatures of local adaptation to the degree of environmental predictability in rotifers.</title>
        <authorList>
            <person name="Franch-Gras L."/>
            <person name="Hahn C."/>
            <person name="Garcia-Roger E.M."/>
            <person name="Carmona M.J."/>
            <person name="Serra M."/>
            <person name="Gomez A."/>
        </authorList>
    </citation>
    <scope>NUCLEOTIDE SEQUENCE [LARGE SCALE GENOMIC DNA]</scope>
    <source>
        <strain evidence="1">HYR1</strain>
    </source>
</reference>
<sequence length="276" mass="31374">SILLCPLILPAGPAGERELQCSIGSTVVESTLYAGYSVDPVSMVQYLNDKVALALWDSLQDKFFCLYLCTINKGKQNLGYFIPELSINQEQIQNLWEDPGITQYFQIELEDITQLAIETITGEYQENPDRGNKIIAGLVPHDQLQEYDLTHGTQISNTDSGFFEQYRKEKSQLEAEFALYEQYASGLKLKHVLFEKTRYEREVIKCHQRPDEIHYFVMSEFETDFNYAMPSFLPIKASTFKTGLIYTIGTTTDITAPFGTRNNNSPSALQLGTKEN</sequence>